<name>A0A8L0DKP5_ONCMY</name>
<dbReference type="SMART" id="SM00326">
    <property type="entry name" value="SH3"/>
    <property type="match status" value="1"/>
</dbReference>
<dbReference type="GO" id="GO:0043197">
    <property type="term" value="C:dendritic spine"/>
    <property type="evidence" value="ECO:0007669"/>
    <property type="project" value="TreeGrafter"/>
</dbReference>
<dbReference type="Proteomes" id="UP000694395">
    <property type="component" value="Chromosome 1"/>
</dbReference>
<organism evidence="5 6">
    <name type="scientific">Oncorhynchus mykiss</name>
    <name type="common">Rainbow trout</name>
    <name type="synonym">Salmo gairdneri</name>
    <dbReference type="NCBI Taxonomy" id="8022"/>
    <lineage>
        <taxon>Eukaryota</taxon>
        <taxon>Metazoa</taxon>
        <taxon>Chordata</taxon>
        <taxon>Craniata</taxon>
        <taxon>Vertebrata</taxon>
        <taxon>Euteleostomi</taxon>
        <taxon>Actinopterygii</taxon>
        <taxon>Neopterygii</taxon>
        <taxon>Teleostei</taxon>
        <taxon>Protacanthopterygii</taxon>
        <taxon>Salmoniformes</taxon>
        <taxon>Salmonidae</taxon>
        <taxon>Salmoninae</taxon>
        <taxon>Oncorhynchus</taxon>
    </lineage>
</organism>
<dbReference type="InterPro" id="IPR001452">
    <property type="entry name" value="SH3_domain"/>
</dbReference>
<dbReference type="GO" id="GO:0030160">
    <property type="term" value="F:synaptic receptor adaptor activity"/>
    <property type="evidence" value="ECO:0007669"/>
    <property type="project" value="TreeGrafter"/>
</dbReference>
<evidence type="ECO:0000256" key="1">
    <source>
        <dbReference type="ARBA" id="ARBA00022443"/>
    </source>
</evidence>
<dbReference type="Ensembl" id="ENSOMYT00000165826.1">
    <property type="protein sequence ID" value="ENSOMYP00000124313.1"/>
    <property type="gene ID" value="ENSOMYG00000048373.1"/>
</dbReference>
<accession>A0A8L0DKP5</accession>
<dbReference type="CDD" id="cd06746">
    <property type="entry name" value="PDZ_SHANK1_3-like"/>
    <property type="match status" value="1"/>
</dbReference>
<evidence type="ECO:0000256" key="3">
    <source>
        <dbReference type="SAM" id="MobiDB-lite"/>
    </source>
</evidence>
<evidence type="ECO:0000313" key="6">
    <source>
        <dbReference type="Proteomes" id="UP000694395"/>
    </source>
</evidence>
<dbReference type="PROSITE" id="PS50002">
    <property type="entry name" value="SH3"/>
    <property type="match status" value="1"/>
</dbReference>
<dbReference type="InterPro" id="IPR051569">
    <property type="entry name" value="SHANK"/>
</dbReference>
<evidence type="ECO:0000256" key="2">
    <source>
        <dbReference type="PROSITE-ProRule" id="PRU00192"/>
    </source>
</evidence>
<reference evidence="5" key="3">
    <citation type="submission" date="2025-09" db="UniProtKB">
        <authorList>
            <consortium name="Ensembl"/>
        </authorList>
    </citation>
    <scope>IDENTIFICATION</scope>
</reference>
<dbReference type="PANTHER" id="PTHR24135">
    <property type="entry name" value="SH3 AND MULTIPLE ANKYRIN REPEAT DOMAINS PROTEIN"/>
    <property type="match status" value="1"/>
</dbReference>
<keyword evidence="1 2" id="KW-0728">SH3 domain</keyword>
<evidence type="ECO:0000313" key="5">
    <source>
        <dbReference type="Ensembl" id="ENSOMYP00000124313.1"/>
    </source>
</evidence>
<dbReference type="GO" id="GO:0045211">
    <property type="term" value="C:postsynaptic membrane"/>
    <property type="evidence" value="ECO:0007669"/>
    <property type="project" value="TreeGrafter"/>
</dbReference>
<dbReference type="Pfam" id="PF07653">
    <property type="entry name" value="SH3_2"/>
    <property type="match status" value="1"/>
</dbReference>
<reference evidence="5" key="1">
    <citation type="submission" date="2020-07" db="EMBL/GenBank/DDBJ databases">
        <title>A long reads based de novo assembly of the rainbow trout Arlee double haploid line genome.</title>
        <authorList>
            <person name="Gao G."/>
            <person name="Palti Y."/>
        </authorList>
    </citation>
    <scope>NUCLEOTIDE SEQUENCE [LARGE SCALE GENOMIC DNA]</scope>
</reference>
<keyword evidence="6" id="KW-1185">Reference proteome</keyword>
<reference evidence="5" key="2">
    <citation type="submission" date="2025-08" db="UniProtKB">
        <authorList>
            <consortium name="Ensembl"/>
        </authorList>
    </citation>
    <scope>IDENTIFICATION</scope>
</reference>
<proteinExistence type="predicted"/>
<dbReference type="PANTHER" id="PTHR24135:SF4">
    <property type="entry name" value="SH3 AND MULTIPLE ANKYRIN REPEAT DOMAINS PROTEIN 3"/>
    <property type="match status" value="1"/>
</dbReference>
<dbReference type="GeneTree" id="ENSGT00940000153561"/>
<feature type="region of interest" description="Disordered" evidence="3">
    <location>
        <begin position="28"/>
        <end position="49"/>
    </location>
</feature>
<dbReference type="GO" id="GO:0014069">
    <property type="term" value="C:postsynaptic density"/>
    <property type="evidence" value="ECO:0007669"/>
    <property type="project" value="TreeGrafter"/>
</dbReference>
<dbReference type="FunFam" id="2.30.30.40:FF:000025">
    <property type="entry name" value="SH3 and multiple ankyrin repeat domains protein 2"/>
    <property type="match status" value="1"/>
</dbReference>
<dbReference type="Gene3D" id="2.30.30.40">
    <property type="entry name" value="SH3 Domains"/>
    <property type="match status" value="1"/>
</dbReference>
<dbReference type="SUPFAM" id="SSF50156">
    <property type="entry name" value="PDZ domain-like"/>
    <property type="match status" value="1"/>
</dbReference>
<feature type="domain" description="SH3" evidence="4">
    <location>
        <begin position="56"/>
        <end position="115"/>
    </location>
</feature>
<dbReference type="AlphaFoldDB" id="A0A8L0DKP5"/>
<dbReference type="GO" id="GO:0035255">
    <property type="term" value="F:ionotropic glutamate receptor binding"/>
    <property type="evidence" value="ECO:0007669"/>
    <property type="project" value="TreeGrafter"/>
</dbReference>
<dbReference type="SUPFAM" id="SSF50044">
    <property type="entry name" value="SH3-domain"/>
    <property type="match status" value="1"/>
</dbReference>
<dbReference type="Gene3D" id="2.30.42.10">
    <property type="match status" value="2"/>
</dbReference>
<protein>
    <recommendedName>
        <fullName evidence="4">SH3 domain-containing protein</fullName>
    </recommendedName>
</protein>
<sequence length="332" mass="36983">MSVTTGFSYQLPGITTVTYVFVYSPGTVQRDPSPPTHTPPAITGASGPKRKLYSAVPGRTFIVVKPYTPQGDGEIQLNRGERVKVLSIGEGGFWEGTVKGRTGWFPADCVEEVQMRQYDPRLETREDRTKRLFRHYTVGSYDNLSSYSDYIIEEKNAMLQKKENEGFGFVLRGAKAETPIEEFTPTPAFPALQYLESVDVEGVAWRAGLRTGDFLIEVTISPLLSNPMDYRHCLSALCLTTSHVCVCLCLVCPACVFQVHGVNVVKVGHKQVVSLIRQGGNSLLMKVVSVTRKPESEEVVRKKGEQCVYMSPILSIYHRRLVTPKLGRTGLW</sequence>
<dbReference type="InterPro" id="IPR036034">
    <property type="entry name" value="PDZ_sf"/>
</dbReference>
<dbReference type="InterPro" id="IPR036028">
    <property type="entry name" value="SH3-like_dom_sf"/>
</dbReference>
<evidence type="ECO:0000259" key="4">
    <source>
        <dbReference type="PROSITE" id="PS50002"/>
    </source>
</evidence>